<keyword evidence="3 7" id="KW-0058">Aromatic hydrocarbons catabolism</keyword>
<dbReference type="NCBIfam" id="NF006049">
    <property type="entry name" value="PRK08195.1"/>
    <property type="match status" value="1"/>
</dbReference>
<feature type="site" description="Transition state stabilizer" evidence="7">
    <location>
        <position position="44"/>
    </location>
</feature>
<evidence type="ECO:0000256" key="4">
    <source>
        <dbReference type="ARBA" id="ARBA00023211"/>
    </source>
</evidence>
<feature type="binding site" evidence="7">
    <location>
        <begin position="44"/>
        <end position="45"/>
    </location>
    <ligand>
        <name>substrate</name>
    </ligand>
</feature>
<feature type="domain" description="Pyruvate carboxyltransferase" evidence="10">
    <location>
        <begin position="36"/>
        <end position="288"/>
    </location>
</feature>
<keyword evidence="4 7" id="KW-0464">Manganese</keyword>
<evidence type="ECO:0000256" key="2">
    <source>
        <dbReference type="ARBA" id="ARBA00022723"/>
    </source>
</evidence>
<keyword evidence="5 7" id="KW-0456">Lyase</keyword>
<dbReference type="SUPFAM" id="SSF51569">
    <property type="entry name" value="Aldolase"/>
    <property type="match status" value="1"/>
</dbReference>
<evidence type="ECO:0000259" key="10">
    <source>
        <dbReference type="PROSITE" id="PS50991"/>
    </source>
</evidence>
<comment type="similarity">
    <text evidence="1 7">Belongs to the 4-hydroxy-2-oxovalerate aldolase family.</text>
</comment>
<feature type="binding site" evidence="7">
    <location>
        <position position="318"/>
    </location>
    <ligand>
        <name>substrate</name>
    </ligand>
</feature>
<name>A0A7G9R0Y3_9MICO</name>
<evidence type="ECO:0000256" key="7">
    <source>
        <dbReference type="HAMAP-Rule" id="MF_01656"/>
    </source>
</evidence>
<dbReference type="SUPFAM" id="SSF89000">
    <property type="entry name" value="post-HMGL domain-like"/>
    <property type="match status" value="1"/>
</dbReference>
<dbReference type="InterPro" id="IPR035685">
    <property type="entry name" value="DRE_TIM_HOA"/>
</dbReference>
<dbReference type="Proteomes" id="UP000515976">
    <property type="component" value="Chromosome"/>
</dbReference>
<dbReference type="InterPro" id="IPR000891">
    <property type="entry name" value="PYR_CT"/>
</dbReference>
<dbReference type="EMBL" id="CP060712">
    <property type="protein sequence ID" value="QNN49258.1"/>
    <property type="molecule type" value="Genomic_DNA"/>
</dbReference>
<dbReference type="Pfam" id="PF00682">
    <property type="entry name" value="HMGL-like"/>
    <property type="match status" value="1"/>
</dbReference>
<feature type="binding site" evidence="7">
    <location>
        <position position="229"/>
    </location>
    <ligand>
        <name>Mn(2+)</name>
        <dbReference type="ChEBI" id="CHEBI:29035"/>
    </ligand>
</feature>
<protein>
    <recommendedName>
        <fullName evidence="7 8">4-hydroxy-2-oxovalerate aldolase</fullName>
        <shortName evidence="7">HOA</shortName>
        <ecNumber evidence="7 8">4.1.3.39</ecNumber>
    </recommendedName>
    <alternativeName>
        <fullName evidence="7">4-hydroxy-2-keto-pentanoic acid aldolase</fullName>
    </alternativeName>
    <alternativeName>
        <fullName evidence="7">4-hydroxy-2-oxopentanoate aldolase</fullName>
    </alternativeName>
</protein>
<dbReference type="PANTHER" id="PTHR10277">
    <property type="entry name" value="HOMOCITRATE SYNTHASE-RELATED"/>
    <property type="match status" value="1"/>
</dbReference>
<dbReference type="InterPro" id="IPR017629">
    <property type="entry name" value="4OH_2_O-val_aldolase"/>
</dbReference>
<dbReference type="RefSeq" id="WP_166101396.1">
    <property type="nucleotide sequence ID" value="NZ_BMMY01000006.1"/>
</dbReference>
<evidence type="ECO:0000256" key="5">
    <source>
        <dbReference type="ARBA" id="ARBA00023239"/>
    </source>
</evidence>
<dbReference type="GO" id="GO:0003852">
    <property type="term" value="F:2-isopropylmalate synthase activity"/>
    <property type="evidence" value="ECO:0007669"/>
    <property type="project" value="TreeGrafter"/>
</dbReference>
<feature type="active site" description="Proton acceptor" evidence="7">
    <location>
        <position position="48"/>
    </location>
</feature>
<organism evidence="11 12">
    <name type="scientific">Phycicoccus endophyticus</name>
    <dbReference type="NCBI Taxonomy" id="1690220"/>
    <lineage>
        <taxon>Bacteria</taxon>
        <taxon>Bacillati</taxon>
        <taxon>Actinomycetota</taxon>
        <taxon>Actinomycetes</taxon>
        <taxon>Micrococcales</taxon>
        <taxon>Intrasporangiaceae</taxon>
        <taxon>Phycicoccus</taxon>
    </lineage>
</organism>
<dbReference type="NCBIfam" id="TIGR03217">
    <property type="entry name" value="4OH_2_O_val_ald"/>
    <property type="match status" value="1"/>
</dbReference>
<evidence type="ECO:0000256" key="9">
    <source>
        <dbReference type="SAM" id="MobiDB-lite"/>
    </source>
</evidence>
<feature type="binding site" evidence="7">
    <location>
        <position position="198"/>
    </location>
    <ligand>
        <name>substrate</name>
    </ligand>
</feature>
<dbReference type="PANTHER" id="PTHR10277:SF9">
    <property type="entry name" value="2-ISOPROPYLMALATE SYNTHASE 1, CHLOROPLASTIC-RELATED"/>
    <property type="match status" value="1"/>
</dbReference>
<dbReference type="AlphaFoldDB" id="A0A7G9R0Y3"/>
<feature type="binding site" evidence="7">
    <location>
        <position position="227"/>
    </location>
    <ligand>
        <name>Mn(2+)</name>
        <dbReference type="ChEBI" id="CHEBI:29035"/>
    </ligand>
</feature>
<dbReference type="PROSITE" id="PS50991">
    <property type="entry name" value="PYR_CT"/>
    <property type="match status" value="1"/>
</dbReference>
<evidence type="ECO:0000313" key="12">
    <source>
        <dbReference type="Proteomes" id="UP000515976"/>
    </source>
</evidence>
<evidence type="ECO:0000256" key="1">
    <source>
        <dbReference type="ARBA" id="ARBA00008944"/>
    </source>
</evidence>
<sequence>MGEMTIRPEDTPVVTDQPSESEVRAHLPAGGGPADLRITDSTLRDGSHAMQHQYTEEQVRGVVHALDTAGVQVIEVSHGDGLGGSSFNYGFSKVEELQLIRAAVDEATRARIAVLILPGLGTLHGLRAAHDAGASVARVATHCTEADVSVQHFGAARELGMETVGFLMLAHKASPRKLAEQARTMVDAGAQCVYVVDSAGALVLDTAQQRIEAVLAEVGGQAQVGFHGHQNLSMGVANSVLAYQAGARQIDGALCALGAGAGNSPTEVLAATYERMGIRTGIDLGEVLSAAEDVVRPFIPRLPWMDRASITQGYAGVYSSFLLHAERAAERYGVPAHAILTKVGEAGYVGGQEDMIIDIAIQLAEERELELEHGDLAGAGAR</sequence>
<proteinExistence type="inferred from homology"/>
<dbReference type="HAMAP" id="MF_01656">
    <property type="entry name" value="HOA"/>
    <property type="match status" value="1"/>
</dbReference>
<dbReference type="GO" id="GO:0008701">
    <property type="term" value="F:4-hydroxy-2-oxovalerate aldolase activity"/>
    <property type="evidence" value="ECO:0007669"/>
    <property type="project" value="UniProtKB-UniRule"/>
</dbReference>
<reference evidence="11 12" key="1">
    <citation type="submission" date="2020-08" db="EMBL/GenBank/DDBJ databases">
        <title>Genome sequence of Phycicoccus endophyticus JCM 31784T.</title>
        <authorList>
            <person name="Hyun D.-W."/>
            <person name="Bae J.-W."/>
        </authorList>
    </citation>
    <scope>NUCLEOTIDE SEQUENCE [LARGE SCALE GENOMIC DNA]</scope>
    <source>
        <strain evidence="11 12">JCM 31784</strain>
    </source>
</reference>
<feature type="region of interest" description="Disordered" evidence="9">
    <location>
        <begin position="1"/>
        <end position="34"/>
    </location>
</feature>
<comment type="catalytic activity">
    <reaction evidence="7">
        <text>(S)-4-hydroxy-2-oxopentanoate = acetaldehyde + pyruvate</text>
        <dbReference type="Rhea" id="RHEA:22624"/>
        <dbReference type="ChEBI" id="CHEBI:15343"/>
        <dbReference type="ChEBI" id="CHEBI:15361"/>
        <dbReference type="ChEBI" id="CHEBI:73143"/>
        <dbReference type="EC" id="4.1.3.39"/>
    </reaction>
</comment>
<evidence type="ECO:0000256" key="8">
    <source>
        <dbReference type="NCBIfam" id="TIGR03217"/>
    </source>
</evidence>
<feature type="compositionally biased region" description="Basic and acidic residues" evidence="9">
    <location>
        <begin position="1"/>
        <end position="10"/>
    </location>
</feature>
<dbReference type="InterPro" id="IPR012425">
    <property type="entry name" value="DmpG_comm"/>
</dbReference>
<dbReference type="EC" id="4.1.3.39" evidence="7 8"/>
<feature type="binding site" evidence="7">
    <location>
        <position position="45"/>
    </location>
    <ligand>
        <name>Mn(2+)</name>
        <dbReference type="ChEBI" id="CHEBI:29035"/>
    </ligand>
</feature>
<dbReference type="InterPro" id="IPR013785">
    <property type="entry name" value="Aldolase_TIM"/>
</dbReference>
<dbReference type="InterPro" id="IPR050073">
    <property type="entry name" value="2-IPM_HCS-like"/>
</dbReference>
<evidence type="ECO:0000313" key="11">
    <source>
        <dbReference type="EMBL" id="QNN49258.1"/>
    </source>
</evidence>
<dbReference type="CDD" id="cd07943">
    <property type="entry name" value="DRE_TIM_HOA"/>
    <property type="match status" value="1"/>
</dbReference>
<keyword evidence="12" id="KW-1185">Reference proteome</keyword>
<dbReference type="Pfam" id="PF07836">
    <property type="entry name" value="DmpG_comm"/>
    <property type="match status" value="1"/>
</dbReference>
<dbReference type="KEGG" id="pei:H9L10_13715"/>
<feature type="binding site" evidence="7">
    <location>
        <position position="227"/>
    </location>
    <ligand>
        <name>substrate</name>
    </ligand>
</feature>
<dbReference type="GO" id="GO:0030145">
    <property type="term" value="F:manganese ion binding"/>
    <property type="evidence" value="ECO:0007669"/>
    <property type="project" value="UniProtKB-UniRule"/>
</dbReference>
<gene>
    <name evidence="11" type="primary">dmpG</name>
    <name evidence="11" type="ORF">H9L10_13715</name>
</gene>
<evidence type="ECO:0000256" key="3">
    <source>
        <dbReference type="ARBA" id="ARBA00022797"/>
    </source>
</evidence>
<dbReference type="GO" id="GO:0009098">
    <property type="term" value="P:L-leucine biosynthetic process"/>
    <property type="evidence" value="ECO:0007669"/>
    <property type="project" value="TreeGrafter"/>
</dbReference>
<keyword evidence="2 7" id="KW-0479">Metal-binding</keyword>
<accession>A0A7G9R0Y3</accession>
<dbReference type="Gene3D" id="1.10.8.60">
    <property type="match status" value="1"/>
</dbReference>
<dbReference type="Gene3D" id="3.20.20.70">
    <property type="entry name" value="Aldolase class I"/>
    <property type="match status" value="1"/>
</dbReference>
<comment type="catalytic activity">
    <reaction evidence="6">
        <text>(S)-4-hydroxy-2-oxohexanoate = propanal + pyruvate</text>
        <dbReference type="Rhea" id="RHEA:36003"/>
        <dbReference type="ChEBI" id="CHEBI:15361"/>
        <dbReference type="ChEBI" id="CHEBI:17153"/>
        <dbReference type="ChEBI" id="CHEBI:73142"/>
        <dbReference type="EC" id="4.1.3.43"/>
    </reaction>
    <physiologicalReaction direction="left-to-right" evidence="6">
        <dbReference type="Rhea" id="RHEA:36004"/>
    </physiologicalReaction>
</comment>
<evidence type="ECO:0000256" key="6">
    <source>
        <dbReference type="ARBA" id="ARBA00023518"/>
    </source>
</evidence>